<name>A0ABS2GRN7_9BURK</name>
<organism evidence="2 3">
    <name type="scientific">Parasutterella secunda</name>
    <dbReference type="NCBI Taxonomy" id="626947"/>
    <lineage>
        <taxon>Bacteria</taxon>
        <taxon>Pseudomonadati</taxon>
        <taxon>Pseudomonadota</taxon>
        <taxon>Betaproteobacteria</taxon>
        <taxon>Burkholderiales</taxon>
        <taxon>Sutterellaceae</taxon>
        <taxon>Parasutterella</taxon>
    </lineage>
</organism>
<gene>
    <name evidence="2" type="ORF">H5985_04385</name>
</gene>
<dbReference type="InterPro" id="IPR057253">
    <property type="entry name" value="CoiA-like_N"/>
</dbReference>
<dbReference type="EMBL" id="JACJKX010000006">
    <property type="protein sequence ID" value="MBM6928505.1"/>
    <property type="molecule type" value="Genomic_DNA"/>
</dbReference>
<comment type="caution">
    <text evidence="2">The sequence shown here is derived from an EMBL/GenBank/DDBJ whole genome shotgun (WGS) entry which is preliminary data.</text>
</comment>
<sequence>MKFAEYRGKRIAASPGFIGATCPCCKTEVIPRCGKKVAHHWAHKNKSQCDNWWEPHSDWSLSWQEKFEVELQEPVITRGQETHFASIKTKNNTIVQIRQRLTPKIIEEQEKFFQTLVWIVNAGRHKHDSSRLIQAFRKRTIVKLVAASKNETFRPYIVKAKDAEKIFRKEWLVARFPMLLDYSTSKITTGGKYTYIVDYVWCLFPLKVNGYRVLLRYEKEEVIAKLMRRKGKTKEQIWKLKAFFEKRLFNL</sequence>
<proteinExistence type="predicted"/>
<reference evidence="2 3" key="1">
    <citation type="journal article" date="2021" name="Sci. Rep.">
        <title>The distribution of antibiotic resistance genes in chicken gut microbiota commensals.</title>
        <authorList>
            <person name="Juricova H."/>
            <person name="Matiasovicova J."/>
            <person name="Kubasova T."/>
            <person name="Cejkova D."/>
            <person name="Rychlik I."/>
        </authorList>
    </citation>
    <scope>NUCLEOTIDE SEQUENCE [LARGE SCALE GENOMIC DNA]</scope>
    <source>
        <strain evidence="2 3">An562</strain>
    </source>
</reference>
<evidence type="ECO:0000259" key="1">
    <source>
        <dbReference type="Pfam" id="PF25164"/>
    </source>
</evidence>
<feature type="domain" description="Competence protein CoiA-like N-terminal" evidence="1">
    <location>
        <begin position="21"/>
        <end position="50"/>
    </location>
</feature>
<dbReference type="Proteomes" id="UP000777002">
    <property type="component" value="Unassembled WGS sequence"/>
</dbReference>
<accession>A0ABS2GRN7</accession>
<evidence type="ECO:0000313" key="2">
    <source>
        <dbReference type="EMBL" id="MBM6928505.1"/>
    </source>
</evidence>
<dbReference type="RefSeq" id="WP_205050102.1">
    <property type="nucleotide sequence ID" value="NZ_JACJKX010000006.1"/>
</dbReference>
<evidence type="ECO:0000313" key="3">
    <source>
        <dbReference type="Proteomes" id="UP000777002"/>
    </source>
</evidence>
<dbReference type="Pfam" id="PF25164">
    <property type="entry name" value="CoiA_N"/>
    <property type="match status" value="1"/>
</dbReference>
<protein>
    <recommendedName>
        <fullName evidence="1">Competence protein CoiA-like N-terminal domain-containing protein</fullName>
    </recommendedName>
</protein>
<keyword evidence="3" id="KW-1185">Reference proteome</keyword>